<organism evidence="1">
    <name type="scientific">Arundo donax</name>
    <name type="common">Giant reed</name>
    <name type="synonym">Donax arundinaceus</name>
    <dbReference type="NCBI Taxonomy" id="35708"/>
    <lineage>
        <taxon>Eukaryota</taxon>
        <taxon>Viridiplantae</taxon>
        <taxon>Streptophyta</taxon>
        <taxon>Embryophyta</taxon>
        <taxon>Tracheophyta</taxon>
        <taxon>Spermatophyta</taxon>
        <taxon>Magnoliopsida</taxon>
        <taxon>Liliopsida</taxon>
        <taxon>Poales</taxon>
        <taxon>Poaceae</taxon>
        <taxon>PACMAD clade</taxon>
        <taxon>Arundinoideae</taxon>
        <taxon>Arundineae</taxon>
        <taxon>Arundo</taxon>
    </lineage>
</organism>
<dbReference type="AlphaFoldDB" id="A0A0A9F1U8"/>
<dbReference type="EMBL" id="GBRH01190891">
    <property type="protein sequence ID" value="JAE07005.1"/>
    <property type="molecule type" value="Transcribed_RNA"/>
</dbReference>
<proteinExistence type="predicted"/>
<reference evidence="1" key="2">
    <citation type="journal article" date="2015" name="Data Brief">
        <title>Shoot transcriptome of the giant reed, Arundo donax.</title>
        <authorList>
            <person name="Barrero R.A."/>
            <person name="Guerrero F.D."/>
            <person name="Moolhuijzen P."/>
            <person name="Goolsby J.A."/>
            <person name="Tidwell J."/>
            <person name="Bellgard S.E."/>
            <person name="Bellgard M.I."/>
        </authorList>
    </citation>
    <scope>NUCLEOTIDE SEQUENCE</scope>
    <source>
        <tissue evidence="1">Shoot tissue taken approximately 20 cm above the soil surface</tissue>
    </source>
</reference>
<name>A0A0A9F1U8_ARUDO</name>
<sequence length="61" mass="6968">MFIMSSLVLDVKLGRLQIVNSMHYIMPFGCSEKKPNHSMRIAFLITHVVSIYIGPQVLLFC</sequence>
<accession>A0A0A9F1U8</accession>
<protein>
    <submittedName>
        <fullName evidence="1">Uncharacterized protein</fullName>
    </submittedName>
</protein>
<evidence type="ECO:0000313" key="1">
    <source>
        <dbReference type="EMBL" id="JAE07005.1"/>
    </source>
</evidence>
<reference evidence="1" key="1">
    <citation type="submission" date="2014-09" db="EMBL/GenBank/DDBJ databases">
        <authorList>
            <person name="Magalhaes I.L.F."/>
            <person name="Oliveira U."/>
            <person name="Santos F.R."/>
            <person name="Vidigal T.H.D.A."/>
            <person name="Brescovit A.D."/>
            <person name="Santos A.J."/>
        </authorList>
    </citation>
    <scope>NUCLEOTIDE SEQUENCE</scope>
    <source>
        <tissue evidence="1">Shoot tissue taken approximately 20 cm above the soil surface</tissue>
    </source>
</reference>